<feature type="transmembrane region" description="Helical" evidence="8">
    <location>
        <begin position="413"/>
        <end position="435"/>
    </location>
</feature>
<evidence type="ECO:0000256" key="6">
    <source>
        <dbReference type="ARBA" id="ARBA00023136"/>
    </source>
</evidence>
<keyword evidence="4" id="KW-0964">Secreted</keyword>
<keyword evidence="5" id="KW-0732">Signal</keyword>
<protein>
    <submittedName>
        <fullName evidence="9">Uncharacterized protein</fullName>
    </submittedName>
</protein>
<evidence type="ECO:0000256" key="2">
    <source>
        <dbReference type="ARBA" id="ARBA00004442"/>
    </source>
</evidence>
<dbReference type="EMBL" id="JAPFFF010000037">
    <property type="protein sequence ID" value="KAK8842818.1"/>
    <property type="molecule type" value="Genomic_DNA"/>
</dbReference>
<evidence type="ECO:0000313" key="10">
    <source>
        <dbReference type="Proteomes" id="UP001470230"/>
    </source>
</evidence>
<name>A0ABR2H9D3_9EUKA</name>
<gene>
    <name evidence="9" type="ORF">M9Y10_025684</name>
</gene>
<keyword evidence="7" id="KW-0998">Cell outer membrane</keyword>
<reference evidence="9 10" key="1">
    <citation type="submission" date="2024-04" db="EMBL/GenBank/DDBJ databases">
        <title>Tritrichomonas musculus Genome.</title>
        <authorList>
            <person name="Alves-Ferreira E."/>
            <person name="Grigg M."/>
            <person name="Lorenzi H."/>
            <person name="Galac M."/>
        </authorList>
    </citation>
    <scope>NUCLEOTIDE SEQUENCE [LARGE SCALE GENOMIC DNA]</scope>
    <source>
        <strain evidence="9 10">EAF2021</strain>
    </source>
</reference>
<evidence type="ECO:0000313" key="9">
    <source>
        <dbReference type="EMBL" id="KAK8842818.1"/>
    </source>
</evidence>
<evidence type="ECO:0000256" key="5">
    <source>
        <dbReference type="ARBA" id="ARBA00022729"/>
    </source>
</evidence>
<proteinExistence type="predicted"/>
<evidence type="ECO:0000256" key="7">
    <source>
        <dbReference type="ARBA" id="ARBA00023237"/>
    </source>
</evidence>
<accession>A0ABR2H9D3</accession>
<dbReference type="NCBIfam" id="TIGR01376">
    <property type="entry name" value="POMP_repeat"/>
    <property type="match status" value="1"/>
</dbReference>
<keyword evidence="10" id="KW-1185">Reference proteome</keyword>
<organism evidence="9 10">
    <name type="scientific">Tritrichomonas musculus</name>
    <dbReference type="NCBI Taxonomy" id="1915356"/>
    <lineage>
        <taxon>Eukaryota</taxon>
        <taxon>Metamonada</taxon>
        <taxon>Parabasalia</taxon>
        <taxon>Tritrichomonadida</taxon>
        <taxon>Tritrichomonadidae</taxon>
        <taxon>Tritrichomonas</taxon>
    </lineage>
</organism>
<dbReference type="InterPro" id="IPR003368">
    <property type="entry name" value="POMP_repeat"/>
</dbReference>
<evidence type="ECO:0000256" key="8">
    <source>
        <dbReference type="SAM" id="Phobius"/>
    </source>
</evidence>
<evidence type="ECO:0000256" key="4">
    <source>
        <dbReference type="ARBA" id="ARBA00022525"/>
    </source>
</evidence>
<evidence type="ECO:0000256" key="1">
    <source>
        <dbReference type="ARBA" id="ARBA00004196"/>
    </source>
</evidence>
<dbReference type="Proteomes" id="UP001470230">
    <property type="component" value="Unassembled WGS sequence"/>
</dbReference>
<comment type="caution">
    <text evidence="9">The sequence shown here is derived from an EMBL/GenBank/DDBJ whole genome shotgun (WGS) entry which is preliminary data.</text>
</comment>
<comment type="subcellular location">
    <subcellularLocation>
        <location evidence="1">Cell envelope</location>
    </subcellularLocation>
    <subcellularLocation>
        <location evidence="2">Cell outer membrane</location>
    </subcellularLocation>
    <subcellularLocation>
        <location evidence="3">Secreted</location>
    </subcellularLocation>
</comment>
<keyword evidence="8" id="KW-0812">Transmembrane</keyword>
<keyword evidence="6 8" id="KW-0472">Membrane</keyword>
<keyword evidence="8" id="KW-1133">Transmembrane helix</keyword>
<sequence length="442" mass="49923">MNVTLTHLFLINIYKNSPAFTSSINFQSSSSYFQIEKSSFKYFFSSLYYSSFIQPNKRFLASKTLFQQFLTSSLYFDKNYFYNNETIESRRLSFIIGPINISMCIFRLCISGTKINFDSIHNKGGAIFCLTNLSIHQCLFEHNSATRGGSIYCSGELTLKSVTFEGGFSEEGQGFVNENCPSMPLFIELSLFVNLESVKHTCFTRTSSGSVSVFCNNISTNSAKKENAGFYLSDRIKLNMKESILFELVALCDTSILMINCGKSKIDRTIFWYLKSSISKKIGSTCLSFYDTKSVCTIKDCSFLICSPGNTKLISTRGGAKVIISGACSTGDWADFYQNERDKKEKKNNKLTDSNSFNSESDSDLDVIIDKKSRFNEQCQDRYIVYVSQPFGYYIKNDEIELATKKTDMYDGFIIGALGLIIISISSIISFTLLYQITLNCF</sequence>
<evidence type="ECO:0000256" key="3">
    <source>
        <dbReference type="ARBA" id="ARBA00004613"/>
    </source>
</evidence>